<dbReference type="AlphaFoldDB" id="A0A7S3GQX3"/>
<protein>
    <submittedName>
        <fullName evidence="1">Uncharacterized protein</fullName>
    </submittedName>
</protein>
<proteinExistence type="predicted"/>
<reference evidence="1" key="1">
    <citation type="submission" date="2021-01" db="EMBL/GenBank/DDBJ databases">
        <authorList>
            <person name="Corre E."/>
            <person name="Pelletier E."/>
            <person name="Niang G."/>
            <person name="Scheremetjew M."/>
            <person name="Finn R."/>
            <person name="Kale V."/>
            <person name="Holt S."/>
            <person name="Cochrane G."/>
            <person name="Meng A."/>
            <person name="Brown T."/>
            <person name="Cohen L."/>
        </authorList>
    </citation>
    <scope>NUCLEOTIDE SEQUENCE</scope>
    <source>
        <strain evidence="1">CCAP 955/1</strain>
    </source>
</reference>
<accession>A0A7S3GQX3</accession>
<sequence>MPVPQDFPRAVTRLVNLPMETKVSAVFRMHQQPDRVLLTVQFCSHDVPYGENFHIHETIVLKPGSGDSVDAMRWVEVMWITALPWTHGILKTIIEQKSKADGLCGRVVNALKAESA</sequence>
<organism evidence="1">
    <name type="scientific">Spumella elongata</name>
    <dbReference type="NCBI Taxonomy" id="89044"/>
    <lineage>
        <taxon>Eukaryota</taxon>
        <taxon>Sar</taxon>
        <taxon>Stramenopiles</taxon>
        <taxon>Ochrophyta</taxon>
        <taxon>Chrysophyceae</taxon>
        <taxon>Chromulinales</taxon>
        <taxon>Chromulinaceae</taxon>
        <taxon>Spumella</taxon>
    </lineage>
</organism>
<name>A0A7S3GQX3_9STRA</name>
<dbReference type="EMBL" id="HBIC01004776">
    <property type="protein sequence ID" value="CAE0273750.1"/>
    <property type="molecule type" value="Transcribed_RNA"/>
</dbReference>
<evidence type="ECO:0000313" key="1">
    <source>
        <dbReference type="EMBL" id="CAE0273750.1"/>
    </source>
</evidence>
<gene>
    <name evidence="1" type="ORF">SELO1098_LOCUS2576</name>
</gene>